<evidence type="ECO:0000256" key="5">
    <source>
        <dbReference type="ARBA" id="ARBA00023136"/>
    </source>
</evidence>
<sequence>MLYQIRKFIDSTNFTNAFKVTLAAVIPFIVFARLGYSNIGFTIALGTILTFPSDIHGNLKHKINGLLVAVLLGTGCTLLISSCSHNPWILYPVMGLTLFFLSMLSAYGQRANLVSFSGLIAIALAFSHDYKGWDLILHGIWIAVGGLFYILISLIFYFIRPKRYVELQTVDCIRLTSKYLKLRGDLWNIDANKSKIIEKQLHLQVEINTIHENLREFLIRNQTSSANSNHNRKMLIVFTTMVDILELALSTSFDYDKLQKKFAEHQKVLATYQNLAYNLAASLKKIAQSIEKDIKYTSRHSLLEDLEALERVIAAYEQNVGKAQAYEGVLMLNNMLHYAERQIEKIKVLERVFSDSINLQDYKNRNKDIEKFLTPQNYRWNTLVENLSFSSTFFRHSLRMTITLLLGYIIGQFLPFQNPYWILLTIVVIMRPGYGLTKQRSIERILGTVLGGIIAFGFLYITSNHTILGVLCVISMLLGFTFSNTNYKIGATFITIYVIFIYGILTPNVNEVIQYRILDTLVGAVLSFTASYLLWPSWEFLNVRTFLEKAIAANREYLEEISRFYNQKGEVTTAYKLARKHAFIEIGNLMASFQRMIQEPKSKQRQKSQVFKLAVLNHTLLSSLASIGTYVQSHKTTKASEAFNIVVNTVIHNLNQAIAVLNNEESNLLSEDEKEKLEVSFSELKSIRAKELHEDLQNDEDFKLKLEESQLVIEQLIWLTNLSENILKATIALKNKNAE</sequence>
<feature type="coiled-coil region" evidence="7">
    <location>
        <begin position="299"/>
        <end position="326"/>
    </location>
</feature>
<feature type="transmembrane region" description="Helical" evidence="8">
    <location>
        <begin position="63"/>
        <end position="82"/>
    </location>
</feature>
<feature type="domain" description="Integral membrane protein YccS N-terminal" evidence="9">
    <location>
        <begin position="67"/>
        <end position="342"/>
    </location>
</feature>
<feature type="transmembrane region" description="Helical" evidence="8">
    <location>
        <begin position="517"/>
        <end position="535"/>
    </location>
</feature>
<dbReference type="Proteomes" id="UP001059844">
    <property type="component" value="Chromosome"/>
</dbReference>
<dbReference type="InterPro" id="IPR049453">
    <property type="entry name" value="Memb_transporter_dom"/>
</dbReference>
<evidence type="ECO:0000256" key="2">
    <source>
        <dbReference type="ARBA" id="ARBA00022475"/>
    </source>
</evidence>
<organism evidence="11 12">
    <name type="scientific">Flavobacterium cerinum</name>
    <dbReference type="NCBI Taxonomy" id="2502784"/>
    <lineage>
        <taxon>Bacteria</taxon>
        <taxon>Pseudomonadati</taxon>
        <taxon>Bacteroidota</taxon>
        <taxon>Flavobacteriia</taxon>
        <taxon>Flavobacteriales</taxon>
        <taxon>Flavobacteriaceae</taxon>
        <taxon>Flavobacterium</taxon>
    </lineage>
</organism>
<evidence type="ECO:0000256" key="7">
    <source>
        <dbReference type="SAM" id="Coils"/>
    </source>
</evidence>
<dbReference type="InterPro" id="IPR032692">
    <property type="entry name" value="YccS_N"/>
</dbReference>
<evidence type="ECO:0000256" key="3">
    <source>
        <dbReference type="ARBA" id="ARBA00022692"/>
    </source>
</evidence>
<feature type="transmembrane region" description="Helical" evidence="8">
    <location>
        <begin position="88"/>
        <end position="106"/>
    </location>
</feature>
<evidence type="ECO:0000313" key="12">
    <source>
        <dbReference type="Proteomes" id="UP001059844"/>
    </source>
</evidence>
<reference evidence="11" key="1">
    <citation type="submission" date="2022-07" db="EMBL/GenBank/DDBJ databases">
        <title>Isolation, identification, and degradation of a PFOSA degrading strain from sewage treatment plant.</title>
        <authorList>
            <person name="Zhang L."/>
            <person name="Huo Y."/>
        </authorList>
    </citation>
    <scope>NUCLEOTIDE SEQUENCE</scope>
    <source>
        <strain evidence="11">C1</strain>
    </source>
</reference>
<feature type="transmembrane region" description="Helical" evidence="8">
    <location>
        <begin position="467"/>
        <end position="482"/>
    </location>
</feature>
<dbReference type="RefSeq" id="WP_256550951.1">
    <property type="nucleotide sequence ID" value="NZ_CP101751.1"/>
</dbReference>
<accession>A0ABY5IQZ0</accession>
<comment type="subcellular location">
    <subcellularLocation>
        <location evidence="1">Cell membrane</location>
        <topology evidence="1">Multi-pass membrane protein</topology>
    </subcellularLocation>
</comment>
<feature type="transmembrane region" description="Helical" evidence="8">
    <location>
        <begin position="444"/>
        <end position="461"/>
    </location>
</feature>
<dbReference type="Pfam" id="PF13515">
    <property type="entry name" value="FUSC_2"/>
    <property type="match status" value="1"/>
</dbReference>
<keyword evidence="3 8" id="KW-0812">Transmembrane</keyword>
<name>A0ABY5IQZ0_9FLAO</name>
<evidence type="ECO:0000256" key="8">
    <source>
        <dbReference type="SAM" id="Phobius"/>
    </source>
</evidence>
<evidence type="ECO:0000256" key="6">
    <source>
        <dbReference type="ARBA" id="ARBA00043993"/>
    </source>
</evidence>
<evidence type="ECO:0000259" key="10">
    <source>
        <dbReference type="Pfam" id="PF13515"/>
    </source>
</evidence>
<proteinExistence type="inferred from homology"/>
<evidence type="ECO:0000256" key="1">
    <source>
        <dbReference type="ARBA" id="ARBA00004651"/>
    </source>
</evidence>
<protein>
    <submittedName>
        <fullName evidence="11">FUSC family protein</fullName>
    </submittedName>
</protein>
<evidence type="ECO:0000256" key="4">
    <source>
        <dbReference type="ARBA" id="ARBA00022989"/>
    </source>
</evidence>
<comment type="similarity">
    <text evidence="6">Belongs to the YccS/YhfK family.</text>
</comment>
<feature type="transmembrane region" description="Helical" evidence="8">
    <location>
        <begin position="489"/>
        <end position="505"/>
    </location>
</feature>
<keyword evidence="7" id="KW-0175">Coiled coil</keyword>
<keyword evidence="12" id="KW-1185">Reference proteome</keyword>
<keyword evidence="2" id="KW-1003">Cell membrane</keyword>
<feature type="domain" description="Integral membrane bound transporter" evidence="10">
    <location>
        <begin position="407"/>
        <end position="529"/>
    </location>
</feature>
<dbReference type="Pfam" id="PF12805">
    <property type="entry name" value="FUSC-like"/>
    <property type="match status" value="1"/>
</dbReference>
<keyword evidence="5 8" id="KW-0472">Membrane</keyword>
<feature type="transmembrane region" description="Helical" evidence="8">
    <location>
        <begin position="20"/>
        <end position="51"/>
    </location>
</feature>
<feature type="transmembrane region" description="Helical" evidence="8">
    <location>
        <begin position="136"/>
        <end position="159"/>
    </location>
</feature>
<gene>
    <name evidence="11" type="ORF">NOX80_16705</name>
</gene>
<evidence type="ECO:0000259" key="9">
    <source>
        <dbReference type="Pfam" id="PF12805"/>
    </source>
</evidence>
<keyword evidence="4 8" id="KW-1133">Transmembrane helix</keyword>
<dbReference type="PANTHER" id="PTHR30509">
    <property type="entry name" value="P-HYDROXYBENZOIC ACID EFFLUX PUMP SUBUNIT-RELATED"/>
    <property type="match status" value="1"/>
</dbReference>
<dbReference type="PANTHER" id="PTHR30509:SF8">
    <property type="entry name" value="INNER MEMBRANE PROTEIN YCCS"/>
    <property type="match status" value="1"/>
</dbReference>
<evidence type="ECO:0000313" key="11">
    <source>
        <dbReference type="EMBL" id="UUC45253.1"/>
    </source>
</evidence>
<dbReference type="EMBL" id="CP101751">
    <property type="protein sequence ID" value="UUC45253.1"/>
    <property type="molecule type" value="Genomic_DNA"/>
</dbReference>